<name>A0A8J8TAZ5_HALGN</name>
<feature type="compositionally biased region" description="Basic and acidic residues" evidence="16">
    <location>
        <begin position="1547"/>
        <end position="1560"/>
    </location>
</feature>
<dbReference type="EMBL" id="RRYP01000056">
    <property type="protein sequence ID" value="TNV88160.1"/>
    <property type="molecule type" value="Genomic_DNA"/>
</dbReference>
<evidence type="ECO:0000256" key="2">
    <source>
        <dbReference type="ARBA" id="ARBA00022448"/>
    </source>
</evidence>
<feature type="transmembrane region" description="Helical" evidence="17">
    <location>
        <begin position="2413"/>
        <end position="2434"/>
    </location>
</feature>
<feature type="region of interest" description="Disordered" evidence="16">
    <location>
        <begin position="1414"/>
        <end position="1496"/>
    </location>
</feature>
<feature type="region of interest" description="Disordered" evidence="16">
    <location>
        <begin position="2157"/>
        <end position="2179"/>
    </location>
</feature>
<feature type="compositionally biased region" description="Basic and acidic residues" evidence="16">
    <location>
        <begin position="1414"/>
        <end position="1452"/>
    </location>
</feature>
<feature type="compositionally biased region" description="Basic and acidic residues" evidence="16">
    <location>
        <begin position="1640"/>
        <end position="1672"/>
    </location>
</feature>
<feature type="transmembrane region" description="Helical" evidence="17">
    <location>
        <begin position="1057"/>
        <end position="1076"/>
    </location>
</feature>
<dbReference type="GO" id="GO:0005891">
    <property type="term" value="C:voltage-gated calcium channel complex"/>
    <property type="evidence" value="ECO:0007669"/>
    <property type="project" value="TreeGrafter"/>
</dbReference>
<feature type="compositionally biased region" description="Basic residues" evidence="16">
    <location>
        <begin position="1461"/>
        <end position="1488"/>
    </location>
</feature>
<keyword evidence="12 17" id="KW-0472">Membrane</keyword>
<dbReference type="PANTHER" id="PTHR45628">
    <property type="entry name" value="VOLTAGE-DEPENDENT CALCIUM CHANNEL TYPE A SUBUNIT ALPHA-1"/>
    <property type="match status" value="1"/>
</dbReference>
<feature type="transmembrane region" description="Helical" evidence="17">
    <location>
        <begin position="965"/>
        <end position="987"/>
    </location>
</feature>
<keyword evidence="15" id="KW-0175">Coiled coil</keyword>
<feature type="compositionally biased region" description="Basic and acidic residues" evidence="16">
    <location>
        <begin position="845"/>
        <end position="886"/>
    </location>
</feature>
<feature type="compositionally biased region" description="Polar residues" evidence="16">
    <location>
        <begin position="1280"/>
        <end position="1290"/>
    </location>
</feature>
<feature type="compositionally biased region" description="Polar residues" evidence="16">
    <location>
        <begin position="1389"/>
        <end position="1400"/>
    </location>
</feature>
<evidence type="ECO:0000256" key="11">
    <source>
        <dbReference type="ARBA" id="ARBA00023065"/>
    </source>
</evidence>
<feature type="compositionally biased region" description="Basic and acidic residues" evidence="16">
    <location>
        <begin position="769"/>
        <end position="779"/>
    </location>
</feature>
<feature type="compositionally biased region" description="Gly residues" evidence="16">
    <location>
        <begin position="704"/>
        <end position="714"/>
    </location>
</feature>
<organism evidence="19 20">
    <name type="scientific">Halteria grandinella</name>
    <dbReference type="NCBI Taxonomy" id="5974"/>
    <lineage>
        <taxon>Eukaryota</taxon>
        <taxon>Sar</taxon>
        <taxon>Alveolata</taxon>
        <taxon>Ciliophora</taxon>
        <taxon>Intramacronucleata</taxon>
        <taxon>Spirotrichea</taxon>
        <taxon>Stichotrichia</taxon>
        <taxon>Sporadotrichida</taxon>
        <taxon>Halteriidae</taxon>
        <taxon>Halteria</taxon>
    </lineage>
</organism>
<feature type="transmembrane region" description="Helical" evidence="17">
    <location>
        <begin position="2072"/>
        <end position="2095"/>
    </location>
</feature>
<keyword evidence="9" id="KW-0851">Voltage-gated channel</keyword>
<evidence type="ECO:0000256" key="17">
    <source>
        <dbReference type="SAM" id="Phobius"/>
    </source>
</evidence>
<keyword evidence="3" id="KW-0597">Phosphoprotein</keyword>
<evidence type="ECO:0000256" key="9">
    <source>
        <dbReference type="ARBA" id="ARBA00022882"/>
    </source>
</evidence>
<dbReference type="Pfam" id="PF16905">
    <property type="entry name" value="GPHH"/>
    <property type="match status" value="1"/>
</dbReference>
<feature type="region of interest" description="Disordered" evidence="16">
    <location>
        <begin position="702"/>
        <end position="782"/>
    </location>
</feature>
<protein>
    <recommendedName>
        <fullName evidence="18">EF-hand domain-containing protein</fullName>
    </recommendedName>
</protein>
<evidence type="ECO:0000313" key="19">
    <source>
        <dbReference type="EMBL" id="TNV88160.1"/>
    </source>
</evidence>
<feature type="region of interest" description="Disordered" evidence="16">
    <location>
        <begin position="1253"/>
        <end position="1401"/>
    </location>
</feature>
<evidence type="ECO:0000256" key="15">
    <source>
        <dbReference type="SAM" id="Coils"/>
    </source>
</evidence>
<evidence type="ECO:0000256" key="3">
    <source>
        <dbReference type="ARBA" id="ARBA00022553"/>
    </source>
</evidence>
<dbReference type="Gene3D" id="1.10.238.10">
    <property type="entry name" value="EF-hand"/>
    <property type="match status" value="1"/>
</dbReference>
<keyword evidence="13" id="KW-0325">Glycoprotein</keyword>
<evidence type="ECO:0000313" key="20">
    <source>
        <dbReference type="Proteomes" id="UP000785679"/>
    </source>
</evidence>
<evidence type="ECO:0000256" key="4">
    <source>
        <dbReference type="ARBA" id="ARBA00022568"/>
    </source>
</evidence>
<evidence type="ECO:0000256" key="16">
    <source>
        <dbReference type="SAM" id="MobiDB-lite"/>
    </source>
</evidence>
<sequence length="3105" mass="354150">MINNEKEPESQKHSRYKQDNPFLLQMSHNFQDGRLSQASPNFMLGGSMLQDASDPVGGGGGGQFLYQGIASRGAPKSMRHGGGDNNSRRVVAGENQDSSYTFVNRDEGGIYGGKQLNKIGHPGGIRQSSQPPDLTSIEQPTLKQNSKGINCQLGSQEIADARLHAQPQSQAVPVNQDENEEISQQYVKKLIFKGALEGATQQQANKETQMKSYIQSLQNNQAFLKPWEVEIMGAYKPPVELENLAPPTILVPPFPPVKEVEDSFKDLNSGELDIGASSGGPHTKMLRVPDEQPNVLGNKGIGFAQLNSRFKFELEREEAKLFMPHQVEFSGRTGAIANGQNKPLFETINQAVDYIIGTNGQKRIIGSAINHKTMSEQSLSAYLNDQNQTERVKMDDLVKSPRKSMNPHDLKILKEQEEKSPKKVMHVEIDHDFIINKQADNDGTVHIPDIDYLIDSNGKLVADLRYQALQNNLILRNRDLPLDKFPLVDKNMRIPQKETLLEMNMSVDYPRTNTNNLTALDTKDFAGASRNSNLPKQQILENYGAFQQAQSGGPLNGSLKSSFIQKNKFDQDSVNPHRGKLGTIPILEQQIINESDGLQNYLNAVDTHNSRTQQFSNQKKSLQNGNKQDSSQVAVNSNHTHGNEQEMPYKVLEADAQMHKYLVTDNGGVINRGSGIRITPDQRPLHSKLTVDVLPRHGDYSLGGRQGLGDGGSTGNKSLFQKHSISGTGQMPRSLGGGPLEEKALANGGQMPIQSSLRQKQFSQLSKSHFKEDKQKISENSEAYEEDIKIHLSKVDSSPKSKRESNIIQPLLMQPAFEVDRSEYDRPGEDLENSERKLVNFSLPDKGEGRGEKEVKFEAFPDDQTRDRRASSYSKSKDQNGEEVSRKLKDGNLISTTSFDKATLYFFTMDNPVRQWCGKVLNSQVFKTIMVLSIIANNLALAFYDHSESDEFDARDKDRLSLIDQINNIFTILYIVEALMKCVYYGIFVHHNSYLKNGWNYVDTIVIVTGLIEFFVDASMHIELRMFRVVFRPLKLINAVKSMKTLIQTLIEALPDFVNVGIFLVFVFILFATMGLQQYCGQIQNTCRTTQFPDFENNIWPYDLSFQRPCSTSGNGNFECPSNYTCGNIEDYLELPIEPEHYDQRAYINYGVTNFDHLGGALLTVFQMITSETWYSQITLLMDVDFPLLGAVYCFAIIIIGQFFLLNLILAVIIGSFTKTSQKRLEEELKTLRQEQDSEERLSSYGEYYDEECEEQGDNYQEEQSPEGSYKKEMTKLKKQQTQKNELQRQATKKRKRVGFQESSSSSEGEDEPKSTFQRKKTGVALKRAGTKFEKQKSSKFQREQTKYARQQTGKKGFRQSMDSMQSSVFDDDPGNSGIAQSDKKSQFQRKQTGGFNRGNTGKLLIVENLENHEVKSLESESVEEQIKAARRKKEDKTKTFNQDDYHSDSGSEKLTALAKSKQHQTAHIQMKKSKKERRSSKKNKKKSAHDTLNTDNYLMKSKFSSTYGATKAIQPKKDDFTYFLKNQATKRKVVNMFVKQSSSKMISKDGDGTDIEKSQDFGAGSQMLENMKSRDISQKDKSIVTEVDRVNSDIHQVRRSSFLNFGRGKQLQAHTPAANSKLLDFTYSPQQPNSLGKSENSKVQESEDTRRHNDHSDKEDEPKMTEVRANDENANDLDLPPDNSANLKPIKSPMKKLDAQQKTDRLTDLIGNDEKNMEGITRRSSFQRQNSKQSNLLRINSRQSIISGGSRGSRASRIRGIERGTTQFSNNSANAKSKLQYLEQLMKEDEENDRKFLAQKTEIIKGFEVLQKPAKKKDKLQNLLEQKFKNEIKRDLAKLVQRKQQLNKELDDRRLLNRLYDIAFRILESLTFQSYMQIVALMNILLLAFDKYPIDEHLVSNQENWNLFFTVSYITELLIKLLAYGAKQYLRASGFHLFDCVIVVNSFVDIIITLVLRGMRYIRMFKIARYWREFEVMVETLASTFVKMSSFGYLLCVIMYIYVLLGLEFFANRSKINPETNLVDKINGISPMFNFDTFKDSFTTSFIVLTNDSQSSYFYNMYRSVSASFALLYWLTLVIIPQKILLTVFIAILLQNFNSGYIRGKIFEEEILLIDSEMSKGSSLSIIANMIWDKFMVFWSRVKDYLDKQKRSLEEKVNQRSSKDDDKNEEHDEHHADHNGDEHGANFIHLSHIQGKSLSLISENNKYRLMIYSVISNRKWENFMVVLIFISGIVLALDTPILNPKSQLKYTLKMIDYVSLAIFTAETIAKIVSYGFIFNGPYSYLNNGWNIMDFTILIFSYLCLTPLVSTFKVVKAFKIQKALRLIGRNEGLKVALRALVYTIPRVFTTTIIMILFYMIFGVIGVSYFKGKMFYCSDQLTTPLSPLETKWDCLNLGGVWNNRVYNFDNMSNAIITLFVMSTTAAWGENMIFTITSRGIDMVPGDPFTSQRDPVWIVFFVIFMIVGCFIFLNLFVGVVTTTFNSQEARVGGSELLTDKQKEWIDMRLLVLRAKPIKTIQKPTHPFRAQCFMVMEHHRFEQFIQACIILNTLILMLKWYRQPLSVDKVNEYLNTIFTVIFTLEALIRITAVGFYNYFRDGWNIFDLIVAAGSIAGIFIQRSTSVEIINTSLFRAFRILRLLRLLRRGGSSLRNIFNTFVNTMQALANIGSLLILFMYMYSVVGMIYLGETKRNGSMNDYITFESFTSAFITLFTITTGDSWNYTIASFTYGKQPNNDCIQDPSYQDYANNHFQTVGCGSFTFSFVYFVSFFLIVNLVFLKLFIAIIIKGYQQTELQDTRMFNADMVVKFQEIWAKFDPDATTYISLRDIRNFLFELGAPLGFDPLAVEDKFYQDNFIALLELPTYKNFESYQFSDVLDALSFRLMVEDHIQKLEEYERYRAKQMRQVYNEGSEVEEEDEDWMQDEPIDQKEIRMQIENEVNRLIFQKQSENIVAVRELWEKEQKKIKLKEENMDKTGLTSSHHMALEAAIRRVKVILAEKREARQLAAQRKLERESAISKQDGGKSSNPPGGSVVGASEYKPSPGSGLIQLGSIRQSKVPAHLPCFQGEEATKLPVPQQLQGSEKLGIRLSLHLVLPSSLQAITSR</sequence>
<feature type="compositionally biased region" description="Basic and acidic residues" evidence="16">
    <location>
        <begin position="1572"/>
        <end position="1597"/>
    </location>
</feature>
<feature type="transmembrane region" description="Helical" evidence="17">
    <location>
        <begin position="2570"/>
        <end position="2593"/>
    </location>
</feature>
<feature type="transmembrane region" description="Helical" evidence="17">
    <location>
        <begin position="2541"/>
        <end position="2558"/>
    </location>
</feature>
<feature type="domain" description="EF-hand" evidence="18">
    <location>
        <begin position="2803"/>
        <end position="2838"/>
    </location>
</feature>
<dbReference type="Pfam" id="PF00520">
    <property type="entry name" value="Ion_trans"/>
    <property type="match status" value="4"/>
</dbReference>
<feature type="region of interest" description="Disordered" evidence="16">
    <location>
        <begin position="1543"/>
        <end position="1703"/>
    </location>
</feature>
<feature type="compositionally biased region" description="Basic and acidic residues" evidence="16">
    <location>
        <begin position="824"/>
        <end position="838"/>
    </location>
</feature>
<keyword evidence="14" id="KW-0407">Ion channel</keyword>
<evidence type="ECO:0000259" key="18">
    <source>
        <dbReference type="PROSITE" id="PS50222"/>
    </source>
</evidence>
<dbReference type="InterPro" id="IPR002048">
    <property type="entry name" value="EF_hand_dom"/>
</dbReference>
<dbReference type="SUPFAM" id="SSF81324">
    <property type="entry name" value="Voltage-gated potassium channels"/>
    <property type="match status" value="4"/>
</dbReference>
<feature type="compositionally biased region" description="Basic and acidic residues" evidence="16">
    <location>
        <begin position="1331"/>
        <end position="1347"/>
    </location>
</feature>
<feature type="region of interest" description="Disordered" evidence="16">
    <location>
        <begin position="824"/>
        <end position="886"/>
    </location>
</feature>
<feature type="region of interest" description="Disordered" evidence="16">
    <location>
        <begin position="610"/>
        <end position="644"/>
    </location>
</feature>
<comment type="caution">
    <text evidence="19">The sequence shown here is derived from an EMBL/GenBank/DDBJ whole genome shotgun (WGS) entry which is preliminary data.</text>
</comment>
<keyword evidence="2" id="KW-0813">Transport</keyword>
<dbReference type="OrthoDB" id="193091at2759"/>
<feature type="transmembrane region" description="Helical" evidence="17">
    <location>
        <begin position="2255"/>
        <end position="2278"/>
    </location>
</feature>
<gene>
    <name evidence="19" type="ORF">FGO68_gene1957</name>
</gene>
<dbReference type="InterPro" id="IPR005821">
    <property type="entry name" value="Ion_trans_dom"/>
</dbReference>
<dbReference type="GO" id="GO:0005509">
    <property type="term" value="F:calcium ion binding"/>
    <property type="evidence" value="ECO:0007669"/>
    <property type="project" value="InterPro"/>
</dbReference>
<dbReference type="Proteomes" id="UP000785679">
    <property type="component" value="Unassembled WGS sequence"/>
</dbReference>
<dbReference type="Gene3D" id="1.10.287.70">
    <property type="match status" value="4"/>
</dbReference>
<feature type="transmembrane region" description="Helical" evidence="17">
    <location>
        <begin position="1190"/>
        <end position="1214"/>
    </location>
</feature>
<evidence type="ECO:0000256" key="6">
    <source>
        <dbReference type="ARBA" id="ARBA00022692"/>
    </source>
</evidence>
<keyword evidence="4" id="KW-0109">Calcium transport</keyword>
<keyword evidence="20" id="KW-1185">Reference proteome</keyword>
<feature type="transmembrane region" description="Helical" evidence="17">
    <location>
        <begin position="2763"/>
        <end position="2786"/>
    </location>
</feature>
<dbReference type="Gene3D" id="1.20.120.350">
    <property type="entry name" value="Voltage-gated potassium channels. Chain C"/>
    <property type="match status" value="4"/>
</dbReference>
<evidence type="ECO:0000256" key="14">
    <source>
        <dbReference type="ARBA" id="ARBA00023303"/>
    </source>
</evidence>
<reference evidence="19" key="1">
    <citation type="submission" date="2019-06" db="EMBL/GenBank/DDBJ databases">
        <authorList>
            <person name="Zheng W."/>
        </authorList>
    </citation>
    <scope>NUCLEOTIDE SEQUENCE</scope>
    <source>
        <strain evidence="19">QDHG01</strain>
    </source>
</reference>
<feature type="transmembrane region" description="Helical" evidence="17">
    <location>
        <begin position="2290"/>
        <end position="2315"/>
    </location>
</feature>
<feature type="compositionally biased region" description="Acidic residues" evidence="16">
    <location>
        <begin position="1253"/>
        <end position="1265"/>
    </location>
</feature>
<dbReference type="InterPro" id="IPR031649">
    <property type="entry name" value="GPHH_dom"/>
</dbReference>
<feature type="transmembrane region" description="Helical" evidence="17">
    <location>
        <begin position="2599"/>
        <end position="2618"/>
    </location>
</feature>
<proteinExistence type="predicted"/>
<keyword evidence="8" id="KW-0106">Calcium</keyword>
<feature type="transmembrane region" description="Helical" evidence="17">
    <location>
        <begin position="2663"/>
        <end position="2686"/>
    </location>
</feature>
<feature type="compositionally biased region" description="Polar residues" evidence="16">
    <location>
        <begin position="1628"/>
        <end position="1639"/>
    </location>
</feature>
<accession>A0A8J8TAZ5</accession>
<feature type="compositionally biased region" description="Basic and acidic residues" evidence="16">
    <location>
        <begin position="1"/>
        <end position="18"/>
    </location>
</feature>
<dbReference type="GO" id="GO:0098703">
    <property type="term" value="P:calcium ion import across plasma membrane"/>
    <property type="evidence" value="ECO:0007669"/>
    <property type="project" value="TreeGrafter"/>
</dbReference>
<evidence type="ECO:0000256" key="8">
    <source>
        <dbReference type="ARBA" id="ARBA00022837"/>
    </source>
</evidence>
<dbReference type="GO" id="GO:0008331">
    <property type="term" value="F:high voltage-gated calcium channel activity"/>
    <property type="evidence" value="ECO:0007669"/>
    <property type="project" value="TreeGrafter"/>
</dbReference>
<feature type="transmembrane region" description="Helical" evidence="17">
    <location>
        <begin position="2454"/>
        <end position="2475"/>
    </location>
</feature>
<feature type="transmembrane region" description="Helical" evidence="17">
    <location>
        <begin position="1936"/>
        <end position="1957"/>
    </location>
</feature>
<feature type="coiled-coil region" evidence="15">
    <location>
        <begin position="1830"/>
        <end position="1857"/>
    </location>
</feature>
<feature type="compositionally biased region" description="Polar residues" evidence="16">
    <location>
        <begin position="610"/>
        <end position="640"/>
    </location>
</feature>
<dbReference type="FunFam" id="1.10.287.70:FF:000117">
    <property type="entry name" value="Voltage-gated Ca2+ channel, alpha subunit"/>
    <property type="match status" value="1"/>
</dbReference>
<dbReference type="InterPro" id="IPR050599">
    <property type="entry name" value="VDCC_alpha-1_subunit"/>
</dbReference>
<feature type="region of interest" description="Disordered" evidence="16">
    <location>
        <begin position="1"/>
        <end position="20"/>
    </location>
</feature>
<feature type="transmembrane region" description="Helical" evidence="17">
    <location>
        <begin position="2224"/>
        <end position="2243"/>
    </location>
</feature>
<feature type="region of interest" description="Disordered" evidence="16">
    <location>
        <begin position="3007"/>
        <end position="3038"/>
    </location>
</feature>
<keyword evidence="7" id="KW-0677">Repeat</keyword>
<dbReference type="PROSITE" id="PS50222">
    <property type="entry name" value="EF_HAND_2"/>
    <property type="match status" value="1"/>
</dbReference>
<keyword evidence="6 17" id="KW-0812">Transmembrane</keyword>
<feature type="transmembrane region" description="Helical" evidence="17">
    <location>
        <begin position="1992"/>
        <end position="2012"/>
    </location>
</feature>
<keyword evidence="5" id="KW-0107">Calcium channel</keyword>
<feature type="transmembrane region" description="Helical" evidence="17">
    <location>
        <begin position="999"/>
        <end position="1016"/>
    </location>
</feature>
<evidence type="ECO:0000256" key="1">
    <source>
        <dbReference type="ARBA" id="ARBA00004141"/>
    </source>
</evidence>
<feature type="transmembrane region" description="Helical" evidence="17">
    <location>
        <begin position="2347"/>
        <end position="2369"/>
    </location>
</feature>
<evidence type="ECO:0000256" key="5">
    <source>
        <dbReference type="ARBA" id="ARBA00022673"/>
    </source>
</evidence>
<evidence type="ECO:0000256" key="7">
    <source>
        <dbReference type="ARBA" id="ARBA00022737"/>
    </source>
</evidence>
<comment type="subcellular location">
    <subcellularLocation>
        <location evidence="1">Membrane</location>
        <topology evidence="1">Multi-pass membrane protein</topology>
    </subcellularLocation>
</comment>
<evidence type="ECO:0000256" key="13">
    <source>
        <dbReference type="ARBA" id="ARBA00023180"/>
    </source>
</evidence>
<dbReference type="PANTHER" id="PTHR45628:SF7">
    <property type="entry name" value="VOLTAGE-DEPENDENT CALCIUM CHANNEL TYPE A SUBUNIT ALPHA-1"/>
    <property type="match status" value="1"/>
</dbReference>
<keyword evidence="11" id="KW-0406">Ion transport</keyword>
<feature type="compositionally biased region" description="Basic and acidic residues" evidence="16">
    <location>
        <begin position="3007"/>
        <end position="3016"/>
    </location>
</feature>
<keyword evidence="10 17" id="KW-1133">Transmembrane helix</keyword>
<feature type="compositionally biased region" description="Polar residues" evidence="16">
    <location>
        <begin position="752"/>
        <end position="767"/>
    </location>
</feature>
<evidence type="ECO:0000256" key="12">
    <source>
        <dbReference type="ARBA" id="ARBA00023136"/>
    </source>
</evidence>
<evidence type="ECO:0000256" key="10">
    <source>
        <dbReference type="ARBA" id="ARBA00022989"/>
    </source>
</evidence>
<dbReference type="InterPro" id="IPR027359">
    <property type="entry name" value="Volt_channel_dom_sf"/>
</dbReference>
<feature type="compositionally biased region" description="Polar residues" evidence="16">
    <location>
        <begin position="716"/>
        <end position="731"/>
    </location>
</feature>